<dbReference type="KEGG" id="bko:CKF48_17540"/>
<dbReference type="AlphaFoldDB" id="A0A248TL37"/>
<dbReference type="OrthoDB" id="2941402at2"/>
<dbReference type="RefSeq" id="WP_095372504.1">
    <property type="nucleotide sequence ID" value="NZ_CP022983.1"/>
</dbReference>
<evidence type="ECO:0000313" key="2">
    <source>
        <dbReference type="Proteomes" id="UP000215137"/>
    </source>
</evidence>
<dbReference type="EMBL" id="CP022983">
    <property type="protein sequence ID" value="ASV68938.1"/>
    <property type="molecule type" value="Genomic_DNA"/>
</dbReference>
<dbReference type="Proteomes" id="UP000215137">
    <property type="component" value="Chromosome"/>
</dbReference>
<evidence type="ECO:0008006" key="3">
    <source>
        <dbReference type="Google" id="ProtNLM"/>
    </source>
</evidence>
<dbReference type="InterPro" id="IPR020534">
    <property type="entry name" value="Uncharacterised_YqxA"/>
</dbReference>
<protein>
    <recommendedName>
        <fullName evidence="3">DUF3679 domain-containing protein</fullName>
    </recommendedName>
</protein>
<accession>A0A248TL37</accession>
<dbReference type="Pfam" id="PF12438">
    <property type="entry name" value="DUF3679"/>
    <property type="match status" value="2"/>
</dbReference>
<keyword evidence="2" id="KW-1185">Reference proteome</keyword>
<sequence length="97" mass="10770">MKRFMVATILIISLMFISVLFGMKQANHAMVEMSALTVGDDRGASTHDLQGKQKQLEEMKSFNLFSSIGKSISEGTQAITRTGIDMVVDKVQEKDEE</sequence>
<reference evidence="1 2" key="1">
    <citation type="submission" date="2017-08" db="EMBL/GenBank/DDBJ databases">
        <title>Complete Genome Sequence of Bacillus kochii Oregon-R-modENCODE STRAIN BDGP4, isolated from Drosophila melanogaster gut.</title>
        <authorList>
            <person name="Wan K.H."/>
            <person name="Yu C."/>
            <person name="Park S."/>
            <person name="Hammonds A.S."/>
            <person name="Booth B.W."/>
            <person name="Celniker S.E."/>
        </authorList>
    </citation>
    <scope>NUCLEOTIDE SEQUENCE [LARGE SCALE GENOMIC DNA]</scope>
    <source>
        <strain evidence="1 2">BDGP4</strain>
    </source>
</reference>
<organism evidence="1 2">
    <name type="scientific">Cytobacillus kochii</name>
    <dbReference type="NCBI Taxonomy" id="859143"/>
    <lineage>
        <taxon>Bacteria</taxon>
        <taxon>Bacillati</taxon>
        <taxon>Bacillota</taxon>
        <taxon>Bacilli</taxon>
        <taxon>Bacillales</taxon>
        <taxon>Bacillaceae</taxon>
        <taxon>Cytobacillus</taxon>
    </lineage>
</organism>
<evidence type="ECO:0000313" key="1">
    <source>
        <dbReference type="EMBL" id="ASV68938.1"/>
    </source>
</evidence>
<proteinExistence type="predicted"/>
<name>A0A248TL37_9BACI</name>
<gene>
    <name evidence="1" type="ORF">CKF48_17540</name>
</gene>